<organism evidence="3 4">
    <name type="scientific">Aduncisulcus paluster</name>
    <dbReference type="NCBI Taxonomy" id="2918883"/>
    <lineage>
        <taxon>Eukaryota</taxon>
        <taxon>Metamonada</taxon>
        <taxon>Carpediemonas-like organisms</taxon>
        <taxon>Aduncisulcus</taxon>
    </lineage>
</organism>
<evidence type="ECO:0000313" key="4">
    <source>
        <dbReference type="Proteomes" id="UP001057375"/>
    </source>
</evidence>
<proteinExistence type="predicted"/>
<feature type="region of interest" description="Disordered" evidence="1">
    <location>
        <begin position="107"/>
        <end position="181"/>
    </location>
</feature>
<keyword evidence="2" id="KW-1133">Transmembrane helix</keyword>
<evidence type="ECO:0000313" key="3">
    <source>
        <dbReference type="EMBL" id="GKT27475.1"/>
    </source>
</evidence>
<keyword evidence="2" id="KW-0812">Transmembrane</keyword>
<name>A0ABQ5K4K6_9EUKA</name>
<keyword evidence="4" id="KW-1185">Reference proteome</keyword>
<protein>
    <submittedName>
        <fullName evidence="3">Uncharacterized protein</fullName>
    </submittedName>
</protein>
<accession>A0ABQ5K4K6</accession>
<evidence type="ECO:0000256" key="2">
    <source>
        <dbReference type="SAM" id="Phobius"/>
    </source>
</evidence>
<keyword evidence="2" id="KW-0472">Membrane</keyword>
<gene>
    <name evidence="3" type="ORF">ADUPG1_013857</name>
</gene>
<feature type="compositionally biased region" description="Basic and acidic residues" evidence="1">
    <location>
        <begin position="137"/>
        <end position="153"/>
    </location>
</feature>
<evidence type="ECO:0000256" key="1">
    <source>
        <dbReference type="SAM" id="MobiDB-lite"/>
    </source>
</evidence>
<sequence length="276" mass="30643">RGKFSHVDPHDKCPHCQMKNPPSFHIFDCKQISGSANIRSHNELASLICSFVKESAGESAKLEDTACATSDTDKIPDITFRFHGQNTQQTFDVLDVVITNANKTIRDLHPIPVSPSPQNENNHETQPPDPGELPTPGEERGSPETPAETHDSGDSAGTNQTRPSTNRTQRSQSRRDNMTMKDVIKEVESPVKAAEQSKRQVYQNLAAVRTRERLRRGTPVSSLGEMVQIANSSITFIPFAVRNCQQYPRILRWHLPFYLTCALLCGLLVTAACSPI</sequence>
<dbReference type="EMBL" id="BQXS01012746">
    <property type="protein sequence ID" value="GKT27475.1"/>
    <property type="molecule type" value="Genomic_DNA"/>
</dbReference>
<feature type="compositionally biased region" description="Low complexity" evidence="1">
    <location>
        <begin position="158"/>
        <end position="171"/>
    </location>
</feature>
<feature type="non-terminal residue" evidence="3">
    <location>
        <position position="1"/>
    </location>
</feature>
<comment type="caution">
    <text evidence="3">The sequence shown here is derived from an EMBL/GenBank/DDBJ whole genome shotgun (WGS) entry which is preliminary data.</text>
</comment>
<feature type="transmembrane region" description="Helical" evidence="2">
    <location>
        <begin position="253"/>
        <end position="273"/>
    </location>
</feature>
<reference evidence="3" key="1">
    <citation type="submission" date="2022-03" db="EMBL/GenBank/DDBJ databases">
        <title>Draft genome sequence of Aduncisulcus paluster, a free-living microaerophilic Fornicata.</title>
        <authorList>
            <person name="Yuyama I."/>
            <person name="Kume K."/>
            <person name="Tamura T."/>
            <person name="Inagaki Y."/>
            <person name="Hashimoto T."/>
        </authorList>
    </citation>
    <scope>NUCLEOTIDE SEQUENCE</scope>
    <source>
        <strain evidence="3">NY0171</strain>
    </source>
</reference>
<dbReference type="Proteomes" id="UP001057375">
    <property type="component" value="Unassembled WGS sequence"/>
</dbReference>